<evidence type="ECO:0000256" key="3">
    <source>
        <dbReference type="ARBA" id="ARBA00022598"/>
    </source>
</evidence>
<gene>
    <name evidence="8 10" type="primary">tilS</name>
    <name evidence="10" type="ORF">E6H05_07840</name>
</gene>
<keyword evidence="5 8" id="KW-0547">Nucleotide-binding</keyword>
<organism evidence="10 11">
    <name type="scientific">Candidatus Segetimicrobium genomatis</name>
    <dbReference type="NCBI Taxonomy" id="2569760"/>
    <lineage>
        <taxon>Bacteria</taxon>
        <taxon>Bacillati</taxon>
        <taxon>Candidatus Sysuimicrobiota</taxon>
        <taxon>Candidatus Sysuimicrobiia</taxon>
        <taxon>Candidatus Sysuimicrobiales</taxon>
        <taxon>Candidatus Segetimicrobiaceae</taxon>
        <taxon>Candidatus Segetimicrobium</taxon>
    </lineage>
</organism>
<evidence type="ECO:0000256" key="6">
    <source>
        <dbReference type="ARBA" id="ARBA00022840"/>
    </source>
</evidence>
<dbReference type="HAMAP" id="MF_01161">
    <property type="entry name" value="tRNA_Ile_lys_synt"/>
    <property type="match status" value="1"/>
</dbReference>
<dbReference type="SMART" id="SM00977">
    <property type="entry name" value="TilS_C"/>
    <property type="match status" value="1"/>
</dbReference>
<comment type="function">
    <text evidence="8">Ligates lysine onto the cytidine present at position 34 of the AUA codon-specific tRNA(Ile) that contains the anticodon CAU, in an ATP-dependent manner. Cytidine is converted to lysidine, thus changing the amino acid specificity of the tRNA from methionine to isoleucine.</text>
</comment>
<dbReference type="InterPro" id="IPR011063">
    <property type="entry name" value="TilS/TtcA_N"/>
</dbReference>
<dbReference type="InterPro" id="IPR012796">
    <property type="entry name" value="Lysidine-tRNA-synth_C"/>
</dbReference>
<reference evidence="10 11" key="1">
    <citation type="journal article" date="2019" name="Nat. Microbiol.">
        <title>Mediterranean grassland soil C-N compound turnover is dependent on rainfall and depth, and is mediated by genomically divergent microorganisms.</title>
        <authorList>
            <person name="Diamond S."/>
            <person name="Andeer P.F."/>
            <person name="Li Z."/>
            <person name="Crits-Christoph A."/>
            <person name="Burstein D."/>
            <person name="Anantharaman K."/>
            <person name="Lane K.R."/>
            <person name="Thomas B.C."/>
            <person name="Pan C."/>
            <person name="Northen T.R."/>
            <person name="Banfield J.F."/>
        </authorList>
    </citation>
    <scope>NUCLEOTIDE SEQUENCE [LARGE SCALE GENOMIC DNA]</scope>
    <source>
        <strain evidence="10">NP_8</strain>
    </source>
</reference>
<evidence type="ECO:0000256" key="1">
    <source>
        <dbReference type="ARBA" id="ARBA00004496"/>
    </source>
</evidence>
<dbReference type="NCBIfam" id="TIGR02432">
    <property type="entry name" value="lysidine_TilS_N"/>
    <property type="match status" value="1"/>
</dbReference>
<dbReference type="Pfam" id="PF11734">
    <property type="entry name" value="TilS_C"/>
    <property type="match status" value="1"/>
</dbReference>
<feature type="domain" description="Lysidine-tRNA(Ile) synthetase C-terminal" evidence="9">
    <location>
        <begin position="384"/>
        <end position="457"/>
    </location>
</feature>
<dbReference type="SUPFAM" id="SSF56037">
    <property type="entry name" value="PheT/TilS domain"/>
    <property type="match status" value="1"/>
</dbReference>
<keyword evidence="2 8" id="KW-0963">Cytoplasm</keyword>
<evidence type="ECO:0000256" key="2">
    <source>
        <dbReference type="ARBA" id="ARBA00022490"/>
    </source>
</evidence>
<dbReference type="AlphaFoldDB" id="A0A537ITR5"/>
<dbReference type="GO" id="GO:0006400">
    <property type="term" value="P:tRNA modification"/>
    <property type="evidence" value="ECO:0007669"/>
    <property type="project" value="UniProtKB-UniRule"/>
</dbReference>
<comment type="subcellular location">
    <subcellularLocation>
        <location evidence="1 8">Cytoplasm</location>
    </subcellularLocation>
</comment>
<dbReference type="CDD" id="cd01992">
    <property type="entry name" value="TilS_N"/>
    <property type="match status" value="1"/>
</dbReference>
<evidence type="ECO:0000256" key="8">
    <source>
        <dbReference type="HAMAP-Rule" id="MF_01161"/>
    </source>
</evidence>
<feature type="binding site" evidence="8">
    <location>
        <begin position="29"/>
        <end position="34"/>
    </location>
    <ligand>
        <name>ATP</name>
        <dbReference type="ChEBI" id="CHEBI:30616"/>
    </ligand>
</feature>
<comment type="domain">
    <text evidence="8">The N-terminal region contains the highly conserved SGGXDS motif, predicted to be a P-loop motif involved in ATP binding.</text>
</comment>
<dbReference type="Proteomes" id="UP000318834">
    <property type="component" value="Unassembled WGS sequence"/>
</dbReference>
<dbReference type="Gene3D" id="3.40.50.620">
    <property type="entry name" value="HUPs"/>
    <property type="match status" value="1"/>
</dbReference>
<evidence type="ECO:0000256" key="7">
    <source>
        <dbReference type="ARBA" id="ARBA00048539"/>
    </source>
</evidence>
<keyword evidence="3 8" id="KW-0436">Ligase</keyword>
<dbReference type="EMBL" id="VBAP01000054">
    <property type="protein sequence ID" value="TMI74670.1"/>
    <property type="molecule type" value="Genomic_DNA"/>
</dbReference>
<comment type="similarity">
    <text evidence="8">Belongs to the tRNA(Ile)-lysidine synthase family.</text>
</comment>
<comment type="caution">
    <text evidence="10">The sequence shown here is derived from an EMBL/GenBank/DDBJ whole genome shotgun (WGS) entry which is preliminary data.</text>
</comment>
<keyword evidence="6 8" id="KW-0067">ATP-binding</keyword>
<dbReference type="InterPro" id="IPR012094">
    <property type="entry name" value="tRNA_Ile_lys_synt"/>
</dbReference>
<dbReference type="Pfam" id="PF01171">
    <property type="entry name" value="ATP_bind_3"/>
    <property type="match status" value="1"/>
</dbReference>
<dbReference type="InterPro" id="IPR012795">
    <property type="entry name" value="tRNA_Ile_lys_synt_N"/>
</dbReference>
<protein>
    <recommendedName>
        <fullName evidence="8">tRNA(Ile)-lysidine synthase</fullName>
        <ecNumber evidence="8">6.3.4.19</ecNumber>
    </recommendedName>
    <alternativeName>
        <fullName evidence="8">tRNA(Ile)-2-lysyl-cytidine synthase</fullName>
    </alternativeName>
    <alternativeName>
        <fullName evidence="8">tRNA(Ile)-lysidine synthetase</fullName>
    </alternativeName>
</protein>
<dbReference type="InterPro" id="IPR014729">
    <property type="entry name" value="Rossmann-like_a/b/a_fold"/>
</dbReference>
<dbReference type="EC" id="6.3.4.19" evidence="8"/>
<name>A0A537ITR5_9BACT</name>
<evidence type="ECO:0000313" key="10">
    <source>
        <dbReference type="EMBL" id="TMI74670.1"/>
    </source>
</evidence>
<dbReference type="GO" id="GO:0005737">
    <property type="term" value="C:cytoplasm"/>
    <property type="evidence" value="ECO:0007669"/>
    <property type="project" value="UniProtKB-SubCell"/>
</dbReference>
<dbReference type="GO" id="GO:0032267">
    <property type="term" value="F:tRNA(Ile)-lysidine synthase activity"/>
    <property type="evidence" value="ECO:0007669"/>
    <property type="project" value="UniProtKB-EC"/>
</dbReference>
<proteinExistence type="inferred from homology"/>
<accession>A0A537ITR5</accession>
<sequence>MSDLHDKVRRTIEKFGLLRAGNTVVVAVSGGADSVALLHLLADLRDEYALVLHVAHLNHRLRPDAGADAEFVRQTATNLGIPITVEEVDVSARAAVQKRSLEDAGRQARYEFFARVAGAMGAGCIATAHTQDDQVETVAMRLLQGAAWETLAGIPTSRRLGAATVVRPLFETTRAEILRHLQDRHVTWRDDPTNRDQRFLRNWVRLTWLPALEARHPQTRGLLSEAGRLAGAADKFFEEMATVVLGQAHREGQTIQFPLGALRDLPQDVRQRVIRLAASEVSGTEVTPHDVVAIRGDDVATGRVGREVRLERCVVRRGYQSVEVSLGTPAVSREYRLMVPGEVEAGDFGVAISAEVLDRSSLPAMIDGRSGEVYLDASVVGSELVIRPWQKGDKISPLGLRGTKKVHDIFVDGKIPRWERAHVPLVADADGRILWVVGLAIADSAKVTVASTKVVRLRARGLYEVGRIAGAMAAGVHKESRRLQT</sequence>
<dbReference type="PANTHER" id="PTHR43033:SF1">
    <property type="entry name" value="TRNA(ILE)-LYSIDINE SYNTHASE-RELATED"/>
    <property type="match status" value="1"/>
</dbReference>
<evidence type="ECO:0000313" key="11">
    <source>
        <dbReference type="Proteomes" id="UP000318834"/>
    </source>
</evidence>
<evidence type="ECO:0000256" key="5">
    <source>
        <dbReference type="ARBA" id="ARBA00022741"/>
    </source>
</evidence>
<dbReference type="PANTHER" id="PTHR43033">
    <property type="entry name" value="TRNA(ILE)-LYSIDINE SYNTHASE-RELATED"/>
    <property type="match status" value="1"/>
</dbReference>
<dbReference type="NCBIfam" id="TIGR02433">
    <property type="entry name" value="lysidine_TilS_C"/>
    <property type="match status" value="1"/>
</dbReference>
<evidence type="ECO:0000256" key="4">
    <source>
        <dbReference type="ARBA" id="ARBA00022694"/>
    </source>
</evidence>
<evidence type="ECO:0000259" key="9">
    <source>
        <dbReference type="SMART" id="SM00977"/>
    </source>
</evidence>
<dbReference type="SUPFAM" id="SSF52402">
    <property type="entry name" value="Adenine nucleotide alpha hydrolases-like"/>
    <property type="match status" value="1"/>
</dbReference>
<comment type="catalytic activity">
    <reaction evidence="7 8">
        <text>cytidine(34) in tRNA(Ile2) + L-lysine + ATP = lysidine(34) in tRNA(Ile2) + AMP + diphosphate + H(+)</text>
        <dbReference type="Rhea" id="RHEA:43744"/>
        <dbReference type="Rhea" id="RHEA-COMP:10625"/>
        <dbReference type="Rhea" id="RHEA-COMP:10670"/>
        <dbReference type="ChEBI" id="CHEBI:15378"/>
        <dbReference type="ChEBI" id="CHEBI:30616"/>
        <dbReference type="ChEBI" id="CHEBI:32551"/>
        <dbReference type="ChEBI" id="CHEBI:33019"/>
        <dbReference type="ChEBI" id="CHEBI:82748"/>
        <dbReference type="ChEBI" id="CHEBI:83665"/>
        <dbReference type="ChEBI" id="CHEBI:456215"/>
        <dbReference type="EC" id="6.3.4.19"/>
    </reaction>
</comment>
<keyword evidence="4 8" id="KW-0819">tRNA processing</keyword>
<dbReference type="GO" id="GO:0005524">
    <property type="term" value="F:ATP binding"/>
    <property type="evidence" value="ECO:0007669"/>
    <property type="project" value="UniProtKB-UniRule"/>
</dbReference>